<comment type="subcellular location">
    <subcellularLocation>
        <location evidence="2">Endomembrane system</location>
    </subcellularLocation>
    <subcellularLocation>
        <location evidence="1">Membrane</location>
        <topology evidence="1">Single-pass membrane protein</topology>
    </subcellularLocation>
</comment>
<evidence type="ECO:0000256" key="2">
    <source>
        <dbReference type="ARBA" id="ARBA00004308"/>
    </source>
</evidence>
<evidence type="ECO:0000256" key="4">
    <source>
        <dbReference type="ARBA" id="ARBA00022729"/>
    </source>
</evidence>
<keyword evidence="4" id="KW-0732">Signal</keyword>
<dbReference type="SUPFAM" id="SSF57424">
    <property type="entry name" value="LDL receptor-like module"/>
    <property type="match status" value="1"/>
</dbReference>
<feature type="disulfide bond" evidence="10">
    <location>
        <begin position="220"/>
        <end position="235"/>
    </location>
</feature>
<keyword evidence="3" id="KW-0812">Transmembrane</keyword>
<dbReference type="Pfam" id="PF00057">
    <property type="entry name" value="Ldl_recept_a"/>
    <property type="match status" value="1"/>
</dbReference>
<dbReference type="InterPro" id="IPR023415">
    <property type="entry name" value="LDLR_class-A_CS"/>
</dbReference>
<keyword evidence="11" id="KW-0675">Receptor</keyword>
<evidence type="ECO:0000256" key="10">
    <source>
        <dbReference type="PROSITE-ProRule" id="PRU00124"/>
    </source>
</evidence>
<accession>A0A5A9NS41</accession>
<dbReference type="Proteomes" id="UP000324632">
    <property type="component" value="Chromosome 13"/>
</dbReference>
<dbReference type="AlphaFoldDB" id="A0A5A9NS41"/>
<evidence type="ECO:0000313" key="11">
    <source>
        <dbReference type="EMBL" id="KAA0712964.1"/>
    </source>
</evidence>
<proteinExistence type="predicted"/>
<dbReference type="PANTHER" id="PTHR24270">
    <property type="entry name" value="LOW-DENSITY LIPOPROTEIN RECEPTOR-RELATED"/>
    <property type="match status" value="1"/>
</dbReference>
<organism evidence="11 12">
    <name type="scientific">Triplophysa tibetana</name>
    <dbReference type="NCBI Taxonomy" id="1572043"/>
    <lineage>
        <taxon>Eukaryota</taxon>
        <taxon>Metazoa</taxon>
        <taxon>Chordata</taxon>
        <taxon>Craniata</taxon>
        <taxon>Vertebrata</taxon>
        <taxon>Euteleostomi</taxon>
        <taxon>Actinopterygii</taxon>
        <taxon>Neopterygii</taxon>
        <taxon>Teleostei</taxon>
        <taxon>Ostariophysi</taxon>
        <taxon>Cypriniformes</taxon>
        <taxon>Nemacheilidae</taxon>
        <taxon>Triplophysa</taxon>
    </lineage>
</organism>
<gene>
    <name evidence="11" type="ORF">E1301_Tti005121</name>
</gene>
<dbReference type="SMART" id="SM00192">
    <property type="entry name" value="LDLa"/>
    <property type="match status" value="1"/>
</dbReference>
<evidence type="ECO:0000256" key="8">
    <source>
        <dbReference type="ARBA" id="ARBA00023157"/>
    </source>
</evidence>
<keyword evidence="8 10" id="KW-1015">Disulfide bond</keyword>
<dbReference type="InterPro" id="IPR050685">
    <property type="entry name" value="LDLR"/>
</dbReference>
<reference evidence="11 12" key="1">
    <citation type="journal article" date="2019" name="Mol. Ecol. Resour.">
        <title>Chromosome-level genome assembly of Triplophysa tibetana, a fish adapted to the harsh high-altitude environment of the Tibetan Plateau.</title>
        <authorList>
            <person name="Yang X."/>
            <person name="Liu H."/>
            <person name="Ma Z."/>
            <person name="Zou Y."/>
            <person name="Zou M."/>
            <person name="Mao Y."/>
            <person name="Li X."/>
            <person name="Wang H."/>
            <person name="Chen T."/>
            <person name="Wang W."/>
            <person name="Yang R."/>
        </authorList>
    </citation>
    <scope>NUCLEOTIDE SEQUENCE [LARGE SCALE GENOMIC DNA]</scope>
    <source>
        <strain evidence="11">TTIB1903HZAU</strain>
        <tissue evidence="11">Muscle</tissue>
    </source>
</reference>
<dbReference type="InterPro" id="IPR002172">
    <property type="entry name" value="LDrepeatLR_classA_rpt"/>
</dbReference>
<comment type="caution">
    <text evidence="11">The sequence shown here is derived from an EMBL/GenBank/DDBJ whole genome shotgun (WGS) entry which is preliminary data.</text>
</comment>
<dbReference type="Gene3D" id="4.10.400.10">
    <property type="entry name" value="Low-density Lipoprotein Receptor"/>
    <property type="match status" value="1"/>
</dbReference>
<name>A0A5A9NS41_9TELE</name>
<evidence type="ECO:0000256" key="9">
    <source>
        <dbReference type="ARBA" id="ARBA00023180"/>
    </source>
</evidence>
<keyword evidence="11" id="KW-0449">Lipoprotein</keyword>
<feature type="disulfide bond" evidence="10">
    <location>
        <begin position="208"/>
        <end position="226"/>
    </location>
</feature>
<protein>
    <submittedName>
        <fullName evidence="11">Low-density lipoprotein receptor-related protein 8</fullName>
    </submittedName>
</protein>
<sequence length="263" mass="30195">MEIGPFQNSEQLWRWTISRVSPSDAIIRVSSCDASAADGFRECTKNPPPPSSPVQNSPIQMYFIAIPGQTCKRTDIEWLPKEYGSYLMPEPLTALLVNTFEKLYIAVKTAVMWQVFFIVCSPDILDVVINSNWYRKQREARAEVEHRLHERGSKYSTHGLFVFRMSTTHWFAKMWTGFRKLLLLHVILVGFLLANGTEPECESGQFQCSNGRCIPTPWRCDDDDDCSDNSDEENCLFSVPNRLRKIEPKTLLNHTSSGEFYLL</sequence>
<keyword evidence="12" id="KW-1185">Reference proteome</keyword>
<evidence type="ECO:0000256" key="7">
    <source>
        <dbReference type="ARBA" id="ARBA00023136"/>
    </source>
</evidence>
<dbReference type="GO" id="GO:0016192">
    <property type="term" value="P:vesicle-mediated transport"/>
    <property type="evidence" value="ECO:0007669"/>
    <property type="project" value="UniProtKB-ARBA"/>
</dbReference>
<dbReference type="EMBL" id="SOYY01000013">
    <property type="protein sequence ID" value="KAA0712964.1"/>
    <property type="molecule type" value="Genomic_DNA"/>
</dbReference>
<feature type="disulfide bond" evidence="10">
    <location>
        <begin position="201"/>
        <end position="213"/>
    </location>
</feature>
<dbReference type="InterPro" id="IPR036055">
    <property type="entry name" value="LDL_receptor-like_sf"/>
</dbReference>
<evidence type="ECO:0000313" key="12">
    <source>
        <dbReference type="Proteomes" id="UP000324632"/>
    </source>
</evidence>
<keyword evidence="6" id="KW-1133">Transmembrane helix</keyword>
<keyword evidence="9" id="KW-0325">Glycoprotein</keyword>
<evidence type="ECO:0000256" key="3">
    <source>
        <dbReference type="ARBA" id="ARBA00022692"/>
    </source>
</evidence>
<keyword evidence="7" id="KW-0472">Membrane</keyword>
<keyword evidence="5" id="KW-0677">Repeat</keyword>
<dbReference type="FunFam" id="4.10.400.10:FF:000034">
    <property type="entry name" value="Low-density lipoprotein receptor-related protein 2"/>
    <property type="match status" value="1"/>
</dbReference>
<dbReference type="GO" id="GO:0016020">
    <property type="term" value="C:membrane"/>
    <property type="evidence" value="ECO:0007669"/>
    <property type="project" value="UniProtKB-SubCell"/>
</dbReference>
<dbReference type="PROSITE" id="PS01209">
    <property type="entry name" value="LDLRA_1"/>
    <property type="match status" value="1"/>
</dbReference>
<evidence type="ECO:0000256" key="6">
    <source>
        <dbReference type="ARBA" id="ARBA00022989"/>
    </source>
</evidence>
<dbReference type="GO" id="GO:0012505">
    <property type="term" value="C:endomembrane system"/>
    <property type="evidence" value="ECO:0007669"/>
    <property type="project" value="UniProtKB-SubCell"/>
</dbReference>
<evidence type="ECO:0000256" key="5">
    <source>
        <dbReference type="ARBA" id="ARBA00022737"/>
    </source>
</evidence>
<evidence type="ECO:0000256" key="1">
    <source>
        <dbReference type="ARBA" id="ARBA00004167"/>
    </source>
</evidence>
<dbReference type="PROSITE" id="PS50068">
    <property type="entry name" value="LDLRA_2"/>
    <property type="match status" value="1"/>
</dbReference>